<name>A0ABW0LWU3_9BACL</name>
<feature type="transmembrane region" description="Helical" evidence="1">
    <location>
        <begin position="233"/>
        <end position="257"/>
    </location>
</feature>
<evidence type="ECO:0000313" key="2">
    <source>
        <dbReference type="EMBL" id="MFC5469427.1"/>
    </source>
</evidence>
<keyword evidence="1" id="KW-0472">Membrane</keyword>
<comment type="caution">
    <text evidence="2">The sequence shown here is derived from an EMBL/GenBank/DDBJ whole genome shotgun (WGS) entry which is preliminary data.</text>
</comment>
<dbReference type="InterPro" id="IPR031617">
    <property type="entry name" value="PelG"/>
</dbReference>
<feature type="transmembrane region" description="Helical" evidence="1">
    <location>
        <begin position="61"/>
        <end position="84"/>
    </location>
</feature>
<dbReference type="Pfam" id="PF16933">
    <property type="entry name" value="PelG"/>
    <property type="match status" value="1"/>
</dbReference>
<feature type="transmembrane region" description="Helical" evidence="1">
    <location>
        <begin position="423"/>
        <end position="443"/>
    </location>
</feature>
<feature type="transmembrane region" description="Helical" evidence="1">
    <location>
        <begin position="23"/>
        <end position="49"/>
    </location>
</feature>
<feature type="transmembrane region" description="Helical" evidence="1">
    <location>
        <begin position="135"/>
        <end position="155"/>
    </location>
</feature>
<organism evidence="2 3">
    <name type="scientific">Cohnella suwonensis</name>
    <dbReference type="NCBI Taxonomy" id="696072"/>
    <lineage>
        <taxon>Bacteria</taxon>
        <taxon>Bacillati</taxon>
        <taxon>Bacillota</taxon>
        <taxon>Bacilli</taxon>
        <taxon>Bacillales</taxon>
        <taxon>Paenibacillaceae</taxon>
        <taxon>Cohnella</taxon>
    </lineage>
</organism>
<evidence type="ECO:0000313" key="3">
    <source>
        <dbReference type="Proteomes" id="UP001596105"/>
    </source>
</evidence>
<dbReference type="EMBL" id="JBHSMH010000034">
    <property type="protein sequence ID" value="MFC5469427.1"/>
    <property type="molecule type" value="Genomic_DNA"/>
</dbReference>
<gene>
    <name evidence="2" type="primary">pelG</name>
    <name evidence="2" type="ORF">ACFPPD_11910</name>
</gene>
<feature type="transmembrane region" description="Helical" evidence="1">
    <location>
        <begin position="476"/>
        <end position="496"/>
    </location>
</feature>
<feature type="transmembrane region" description="Helical" evidence="1">
    <location>
        <begin position="104"/>
        <end position="123"/>
    </location>
</feature>
<feature type="transmembrane region" description="Helical" evidence="1">
    <location>
        <begin position="277"/>
        <end position="301"/>
    </location>
</feature>
<dbReference type="RefSeq" id="WP_209750140.1">
    <property type="nucleotide sequence ID" value="NZ_JBHSMH010000034.1"/>
</dbReference>
<evidence type="ECO:0000256" key="1">
    <source>
        <dbReference type="SAM" id="Phobius"/>
    </source>
</evidence>
<dbReference type="PANTHER" id="PTHR40050">
    <property type="entry name" value="INNER SPORE COAT PROTEIN H"/>
    <property type="match status" value="1"/>
</dbReference>
<dbReference type="InterPro" id="IPR013783">
    <property type="entry name" value="Ig-like_fold"/>
</dbReference>
<feature type="transmembrane region" description="Helical" evidence="1">
    <location>
        <begin position="398"/>
        <end position="417"/>
    </location>
</feature>
<reference evidence="3" key="1">
    <citation type="journal article" date="2019" name="Int. J. Syst. Evol. Microbiol.">
        <title>The Global Catalogue of Microorganisms (GCM) 10K type strain sequencing project: providing services to taxonomists for standard genome sequencing and annotation.</title>
        <authorList>
            <consortium name="The Broad Institute Genomics Platform"/>
            <consortium name="The Broad Institute Genome Sequencing Center for Infectious Disease"/>
            <person name="Wu L."/>
            <person name="Ma J."/>
        </authorList>
    </citation>
    <scope>NUCLEOTIDE SEQUENCE [LARGE SCALE GENOMIC DNA]</scope>
    <source>
        <strain evidence="3">CCUG 57113</strain>
    </source>
</reference>
<keyword evidence="1" id="KW-0812">Transmembrane</keyword>
<dbReference type="Pfam" id="PF08757">
    <property type="entry name" value="CotH"/>
    <property type="match status" value="1"/>
</dbReference>
<dbReference type="Proteomes" id="UP001596105">
    <property type="component" value="Unassembled WGS sequence"/>
</dbReference>
<feature type="transmembrane region" description="Helical" evidence="1">
    <location>
        <begin position="371"/>
        <end position="391"/>
    </location>
</feature>
<dbReference type="InterPro" id="IPR014867">
    <property type="entry name" value="Spore_coat_CotH_CotH2/3/7"/>
</dbReference>
<sequence>MAGVGFELKKLFREHGLLQSAKAYVYSSITTVGPMVLCVLLVSVMQGIMLSNHVSYSERELFLTTIVYGFIFSVLLTGGLSMLLTRFIADRIYEKKYEHLLSSYYGAVAVLLPAGALTAWLFLRHVTAGTGYKWAAYFFFIELVVVWIQSVHLSALKDYGRIVRNFAVSVLIAVAGAWLVLRYTDYDSTTAALVMIDVGFFLVIVLTTRHFEQFFRYKDSRLYFLFFSYIRKYPSLLLIGTFFYAGVYIHSFVYWFGSKGMAVAGAYRISPFFDLPVFYAYLTVVPTLVTFVVSVETAFYAKFRDYYTRILNGGTYQDISRARKEMQRVLMQEVGFIMEVQLLFTIVSLALGIKLLPLIGFTMEQLDTFRILVLGYFLFIVAFVVMLLLLYYDDRKGVLTLSAAMVVLNTAFSWWTMDKDYDGFGLFMASFIILMVSLGRLLFYVRSIDYYTFCSQPMIPPVEKQRFWRQLRKKSSALAALLVMVMLLGACATETAEKDSTAEVVAPAVTATDQFVEDKRIYERDDDLSVRTLYVTVLPDDSDGETPETWYNMNRLRERTEEKELPVIFQEGTAEGKGPASGMFGFDETTYNGKIGLRGNSTRFLDQRSYSIKLTDRAGLWRDQRSINLIKSATDPTRIRHKLSYDIFETLPDIGSLRTQFVHLYVKDLSEGSQKEYEDYGLFTQVEQPNKNYLKNHWMDSNGQLYKAISFEFYRYPDELKPETDPFYDKTTFESRLEIKGREEHDKLLKMLDDVNDLSMTIDEVIEKHFDLDNYLTWLAANILMDNMDTISQNYFLYSPLNSEKFYFLPWDYDGGWEIEREEGVSRFNSGISNYWSVILHNRFLRSEKNVELLKDKIDQMYSKYINGSIAAKVDAYRVVVEPFMRRAPDRNFLPVSISQLDNQFKLLSEVPKRSIERFMEDLQKPKPIFLGDVKQNGNTLTFNWDASFDIQGDDLSYDWILSKNPDFTQVIKELKGLKVTSIEVKDIPKGSYYWRVITRDSQGHSQLPFDQEYDDDGKSHYGMRKIKVE</sequence>
<feature type="transmembrane region" description="Helical" evidence="1">
    <location>
        <begin position="193"/>
        <end position="212"/>
    </location>
</feature>
<keyword evidence="1" id="KW-1133">Transmembrane helix</keyword>
<accession>A0ABW0LWU3</accession>
<dbReference type="PANTHER" id="PTHR40050:SF1">
    <property type="entry name" value="INNER SPORE COAT PROTEIN H"/>
    <property type="match status" value="1"/>
</dbReference>
<protein>
    <submittedName>
        <fullName evidence="2">Exopolysaccharide Pel transporter PelG</fullName>
    </submittedName>
</protein>
<keyword evidence="3" id="KW-1185">Reference proteome</keyword>
<proteinExistence type="predicted"/>
<feature type="transmembrane region" description="Helical" evidence="1">
    <location>
        <begin position="162"/>
        <end position="181"/>
    </location>
</feature>
<dbReference type="Gene3D" id="2.60.40.10">
    <property type="entry name" value="Immunoglobulins"/>
    <property type="match status" value="1"/>
</dbReference>
<feature type="transmembrane region" description="Helical" evidence="1">
    <location>
        <begin position="334"/>
        <end position="359"/>
    </location>
</feature>